<dbReference type="AlphaFoldDB" id="A0A7T8HJW5"/>
<gene>
    <name evidence="2" type="ORF">FKW44_012724</name>
</gene>
<proteinExistence type="predicted"/>
<dbReference type="EMBL" id="CP045897">
    <property type="protein sequence ID" value="QQP51381.1"/>
    <property type="molecule type" value="Genomic_DNA"/>
</dbReference>
<evidence type="ECO:0000313" key="3">
    <source>
        <dbReference type="Proteomes" id="UP000595437"/>
    </source>
</evidence>
<evidence type="ECO:0000256" key="1">
    <source>
        <dbReference type="SAM" id="MobiDB-lite"/>
    </source>
</evidence>
<reference evidence="3" key="1">
    <citation type="submission" date="2021-01" db="EMBL/GenBank/DDBJ databases">
        <title>Caligus Genome Assembly.</title>
        <authorList>
            <person name="Gallardo-Escarate C."/>
        </authorList>
    </citation>
    <scope>NUCLEOTIDE SEQUENCE [LARGE SCALE GENOMIC DNA]</scope>
</reference>
<name>A0A7T8HJW5_CALRO</name>
<organism evidence="2 3">
    <name type="scientific">Caligus rogercresseyi</name>
    <name type="common">Sea louse</name>
    <dbReference type="NCBI Taxonomy" id="217165"/>
    <lineage>
        <taxon>Eukaryota</taxon>
        <taxon>Metazoa</taxon>
        <taxon>Ecdysozoa</taxon>
        <taxon>Arthropoda</taxon>
        <taxon>Crustacea</taxon>
        <taxon>Multicrustacea</taxon>
        <taxon>Hexanauplia</taxon>
        <taxon>Copepoda</taxon>
        <taxon>Siphonostomatoida</taxon>
        <taxon>Caligidae</taxon>
        <taxon>Caligus</taxon>
    </lineage>
</organism>
<accession>A0A7T8HJW5</accession>
<evidence type="ECO:0000313" key="2">
    <source>
        <dbReference type="EMBL" id="QQP51381.1"/>
    </source>
</evidence>
<protein>
    <submittedName>
        <fullName evidence="2">Uncharacterized protein</fullName>
    </submittedName>
</protein>
<dbReference type="Proteomes" id="UP000595437">
    <property type="component" value="Chromosome 8"/>
</dbReference>
<keyword evidence="3" id="KW-1185">Reference proteome</keyword>
<sequence length="82" mass="8720">MQHGLCGDAASNDPSCGPGSVKGRGRPQGLKQLHTDITWHAKVAVSLPSAYVTGLVDLIGLLGWGRRSHQPGSWHRPPPSME</sequence>
<feature type="region of interest" description="Disordered" evidence="1">
    <location>
        <begin position="1"/>
        <end position="29"/>
    </location>
</feature>